<organism evidence="2 3">
    <name type="scientific">Plasmodium malariae</name>
    <dbReference type="NCBI Taxonomy" id="5858"/>
    <lineage>
        <taxon>Eukaryota</taxon>
        <taxon>Sar</taxon>
        <taxon>Alveolata</taxon>
        <taxon>Apicomplexa</taxon>
        <taxon>Aconoidasida</taxon>
        <taxon>Haemosporida</taxon>
        <taxon>Plasmodiidae</taxon>
        <taxon>Plasmodium</taxon>
        <taxon>Plasmodium (Plasmodium)</taxon>
    </lineage>
</organism>
<feature type="transmembrane region" description="Helical" evidence="1">
    <location>
        <begin position="77"/>
        <end position="94"/>
    </location>
</feature>
<dbReference type="EMBL" id="LT594624">
    <property type="protein sequence ID" value="SBT86313.1"/>
    <property type="molecule type" value="Genomic_DNA"/>
</dbReference>
<keyword evidence="1" id="KW-0472">Membrane</keyword>
<evidence type="ECO:0000313" key="3">
    <source>
        <dbReference type="Proteomes" id="UP000219813"/>
    </source>
</evidence>
<dbReference type="KEGG" id="pmal:PMUG01_03026900"/>
<dbReference type="Proteomes" id="UP000219813">
    <property type="component" value="Chromosome 3"/>
</dbReference>
<gene>
    <name evidence="2" type="primary">PmUG01_03026900</name>
    <name evidence="2" type="ORF">PMUG01_03026900</name>
</gene>
<keyword evidence="1" id="KW-0812">Transmembrane</keyword>
<protein>
    <submittedName>
        <fullName evidence="2">Uncharacterized protein</fullName>
    </submittedName>
</protein>
<feature type="transmembrane region" description="Helical" evidence="1">
    <location>
        <begin position="46"/>
        <end position="65"/>
    </location>
</feature>
<name>A0A1D3JIW4_PLAMA</name>
<proteinExistence type="predicted"/>
<reference evidence="2 3" key="1">
    <citation type="submission" date="2016-06" db="EMBL/GenBank/DDBJ databases">
        <authorList>
            <consortium name="Pathogen Informatics"/>
        </authorList>
    </citation>
    <scope>NUCLEOTIDE SEQUENCE [LARGE SCALE GENOMIC DNA]</scope>
</reference>
<evidence type="ECO:0000256" key="1">
    <source>
        <dbReference type="SAM" id="Phobius"/>
    </source>
</evidence>
<dbReference type="OMA" id="SYASCHY"/>
<sequence length="135" mass="16043">MSYATCPITCVNINQNQKEDLMRFEISAISNYKHYKEIEIRSRVRISILILLISVFIFITCKFRNYKIIIETLSNTPLMVCLFLFILFTIKYYYKNLFKSKRYVQNLNKALKGFNLYLDNKSLKLCVIGGLRKEE</sequence>
<keyword evidence="1" id="KW-1133">Transmembrane helix</keyword>
<dbReference type="VEuPathDB" id="PlasmoDB:PmUG01_03026900"/>
<keyword evidence="3" id="KW-1185">Reference proteome</keyword>
<evidence type="ECO:0000313" key="2">
    <source>
        <dbReference type="EMBL" id="SBT86313.1"/>
    </source>
</evidence>
<dbReference type="RefSeq" id="XP_028859483.1">
    <property type="nucleotide sequence ID" value="XM_029008902.1"/>
</dbReference>
<dbReference type="GeneID" id="39866833"/>
<accession>A0A1D3JIW4</accession>
<dbReference type="AlphaFoldDB" id="A0A1D3JIW4"/>
<dbReference type="OrthoDB" id="368723at2759"/>